<reference evidence="3 4" key="1">
    <citation type="submission" date="2017-02" db="EMBL/GenBank/DDBJ databases">
        <authorList>
            <person name="Peterson S.W."/>
        </authorList>
    </citation>
    <scope>NUCLEOTIDE SEQUENCE [LARGE SCALE GENOMIC DNA]</scope>
    <source>
        <strain evidence="3 4">DSM 21749</strain>
    </source>
</reference>
<dbReference type="GO" id="GO:0006508">
    <property type="term" value="P:proteolysis"/>
    <property type="evidence" value="ECO:0007669"/>
    <property type="project" value="InterPro"/>
</dbReference>
<dbReference type="GO" id="GO:0008235">
    <property type="term" value="F:metalloexopeptidase activity"/>
    <property type="evidence" value="ECO:0007669"/>
    <property type="project" value="InterPro"/>
</dbReference>
<feature type="signal peptide" evidence="1">
    <location>
        <begin position="1"/>
        <end position="25"/>
    </location>
</feature>
<evidence type="ECO:0000259" key="2">
    <source>
        <dbReference type="Pfam" id="PF04389"/>
    </source>
</evidence>
<protein>
    <submittedName>
        <fullName evidence="3">Peptidase family M28</fullName>
    </submittedName>
</protein>
<keyword evidence="1" id="KW-0732">Signal</keyword>
<dbReference type="RefSeq" id="WP_159447316.1">
    <property type="nucleotide sequence ID" value="NZ_FUXP01000001.1"/>
</dbReference>
<accession>A0A1T4LU06</accession>
<gene>
    <name evidence="3" type="ORF">SAMN02745674_00156</name>
</gene>
<dbReference type="InterPro" id="IPR045175">
    <property type="entry name" value="M28_fam"/>
</dbReference>
<dbReference type="Gene3D" id="3.40.630.10">
    <property type="entry name" value="Zn peptidases"/>
    <property type="match status" value="1"/>
</dbReference>
<dbReference type="SUPFAM" id="SSF53187">
    <property type="entry name" value="Zn-dependent exopeptidases"/>
    <property type="match status" value="1"/>
</dbReference>
<proteinExistence type="predicted"/>
<dbReference type="PANTHER" id="PTHR12147">
    <property type="entry name" value="METALLOPEPTIDASE M28 FAMILY MEMBER"/>
    <property type="match status" value="1"/>
</dbReference>
<sequence>MQPPRALLAGTITALLCACSPSSTVAPASEAIVPTSQAATEWLEVVSDIAEEDDNAARRGAIRQQLASIGLEARAENFDSEHGPGENLLAEVGGPADAPMLLLGAHSDRVDSGNGAVDNASGSAVVLELAERFGSDPLEHHRVVVGFWDQEERGLLGAGAFVAQDNAPAVLYVNFDVFGWGDTLWMSPPGPEHPLLASSRSAADTVGLELSAADNYPPTDHLAFRKAGWPAASFALVGREEIDGILAAYAGTPPEQTPRLMEVIHSELDTVIELDPNAAVRGIDAVENALRAWDSQVGTELQGAAG</sequence>
<keyword evidence="4" id="KW-1185">Reference proteome</keyword>
<name>A0A1T4LU06_9GAMM</name>
<dbReference type="InterPro" id="IPR007484">
    <property type="entry name" value="Peptidase_M28"/>
</dbReference>
<dbReference type="AlphaFoldDB" id="A0A1T4LU06"/>
<dbReference type="Proteomes" id="UP000190061">
    <property type="component" value="Unassembled WGS sequence"/>
</dbReference>
<feature type="domain" description="Peptidase M28" evidence="2">
    <location>
        <begin position="87"/>
        <end position="284"/>
    </location>
</feature>
<dbReference type="EMBL" id="FUXP01000001">
    <property type="protein sequence ID" value="SJZ58182.1"/>
    <property type="molecule type" value="Genomic_DNA"/>
</dbReference>
<evidence type="ECO:0000256" key="1">
    <source>
        <dbReference type="SAM" id="SignalP"/>
    </source>
</evidence>
<dbReference type="STRING" id="1122188.SAMN02745674_00156"/>
<evidence type="ECO:0000313" key="3">
    <source>
        <dbReference type="EMBL" id="SJZ58182.1"/>
    </source>
</evidence>
<dbReference type="PANTHER" id="PTHR12147:SF26">
    <property type="entry name" value="PEPTIDASE M28 DOMAIN-CONTAINING PROTEIN"/>
    <property type="match status" value="1"/>
</dbReference>
<evidence type="ECO:0000313" key="4">
    <source>
        <dbReference type="Proteomes" id="UP000190061"/>
    </source>
</evidence>
<feature type="chain" id="PRO_5012572053" evidence="1">
    <location>
        <begin position="26"/>
        <end position="306"/>
    </location>
</feature>
<dbReference type="PROSITE" id="PS51257">
    <property type="entry name" value="PROKAR_LIPOPROTEIN"/>
    <property type="match status" value="1"/>
</dbReference>
<organism evidence="3 4">
    <name type="scientific">Lysobacter spongiicola DSM 21749</name>
    <dbReference type="NCBI Taxonomy" id="1122188"/>
    <lineage>
        <taxon>Bacteria</taxon>
        <taxon>Pseudomonadati</taxon>
        <taxon>Pseudomonadota</taxon>
        <taxon>Gammaproteobacteria</taxon>
        <taxon>Lysobacterales</taxon>
        <taxon>Lysobacteraceae</taxon>
        <taxon>Novilysobacter</taxon>
    </lineage>
</organism>
<dbReference type="OrthoDB" id="9778250at2"/>
<dbReference type="Pfam" id="PF04389">
    <property type="entry name" value="Peptidase_M28"/>
    <property type="match status" value="1"/>
</dbReference>